<dbReference type="OrthoDB" id="2499658at2759"/>
<evidence type="ECO:0000313" key="2">
    <source>
        <dbReference type="Proteomes" id="UP000886653"/>
    </source>
</evidence>
<evidence type="ECO:0000313" key="1">
    <source>
        <dbReference type="EMBL" id="KAG0141795.1"/>
    </source>
</evidence>
<dbReference type="EMBL" id="MU167371">
    <property type="protein sequence ID" value="KAG0141795.1"/>
    <property type="molecule type" value="Genomic_DNA"/>
</dbReference>
<protein>
    <recommendedName>
        <fullName evidence="3">Integrase zinc-binding domain-containing protein</fullName>
    </recommendedName>
</protein>
<accession>A0A9P6N8E5</accession>
<gene>
    <name evidence="1" type="ORF">CROQUDRAFT_67960</name>
</gene>
<dbReference type="AlphaFoldDB" id="A0A9P6N8E5"/>
<name>A0A9P6N8E5_9BASI</name>
<dbReference type="Proteomes" id="UP000886653">
    <property type="component" value="Unassembled WGS sequence"/>
</dbReference>
<comment type="caution">
    <text evidence="1">The sequence shown here is derived from an EMBL/GenBank/DDBJ whole genome shotgun (WGS) entry which is preliminary data.</text>
</comment>
<organism evidence="1 2">
    <name type="scientific">Cronartium quercuum f. sp. fusiforme G11</name>
    <dbReference type="NCBI Taxonomy" id="708437"/>
    <lineage>
        <taxon>Eukaryota</taxon>
        <taxon>Fungi</taxon>
        <taxon>Dikarya</taxon>
        <taxon>Basidiomycota</taxon>
        <taxon>Pucciniomycotina</taxon>
        <taxon>Pucciniomycetes</taxon>
        <taxon>Pucciniales</taxon>
        <taxon>Coleosporiaceae</taxon>
        <taxon>Cronartium</taxon>
    </lineage>
</organism>
<keyword evidence="2" id="KW-1185">Reference proteome</keyword>
<proteinExistence type="predicted"/>
<reference evidence="1" key="1">
    <citation type="submission" date="2013-11" db="EMBL/GenBank/DDBJ databases">
        <title>Genome sequence of the fusiform rust pathogen reveals effectors for host alternation and coevolution with pine.</title>
        <authorList>
            <consortium name="DOE Joint Genome Institute"/>
            <person name="Smith K."/>
            <person name="Pendleton A."/>
            <person name="Kubisiak T."/>
            <person name="Anderson C."/>
            <person name="Salamov A."/>
            <person name="Aerts A."/>
            <person name="Riley R."/>
            <person name="Clum A."/>
            <person name="Lindquist E."/>
            <person name="Ence D."/>
            <person name="Campbell M."/>
            <person name="Kronenberg Z."/>
            <person name="Feau N."/>
            <person name="Dhillon B."/>
            <person name="Hamelin R."/>
            <person name="Burleigh J."/>
            <person name="Smith J."/>
            <person name="Yandell M."/>
            <person name="Nelson C."/>
            <person name="Grigoriev I."/>
            <person name="Davis J."/>
        </authorList>
    </citation>
    <scope>NUCLEOTIDE SEQUENCE</scope>
    <source>
        <strain evidence="1">G11</strain>
    </source>
</reference>
<sequence length="421" mass="46969">MSFSAYQSDQDLLVGGGSLIYCTNGTDGYPSLVEFNERMERYVNRKRHAERTAISQSDLDRIHTLLSDPEALRAEPSASYRTWIKKTFFLRSTPTGMIVCHKEKDPLDARPIAPKELMYFVLKQAHAGEGHGGRDKTAKAVKKTHSFVRKGLICLFLQSCPTCQARIEAVKKEKLITHPGLISQGLDQFASSGPLAMGIQPIHHRYSLPSVFGERSLVDPRQAPPFLNFQSLQVPVALAHVPAAPPPSYGFSTHSSSISSDDYATQHSSNLSNQQYLMTPHTASCFGDLHFETQQRNHNAVYPDLNTYDKNQVIPEVNHLPMTSSLPNEPIEFIDPFNFSNTPFDSTFYMPLAAAQTSRPDLPLTPLSDTKTLENFMAPSSQSPMSSPAPFAFNDPQHTNQFLFPRSSTNIARFTTRHSCY</sequence>
<evidence type="ECO:0008006" key="3">
    <source>
        <dbReference type="Google" id="ProtNLM"/>
    </source>
</evidence>